<protein>
    <submittedName>
        <fullName evidence="2">Uncharacterized protein</fullName>
    </submittedName>
</protein>
<keyword evidence="3" id="KW-1185">Reference proteome</keyword>
<keyword evidence="1" id="KW-0812">Transmembrane</keyword>
<feature type="transmembrane region" description="Helical" evidence="1">
    <location>
        <begin position="42"/>
        <end position="61"/>
    </location>
</feature>
<name>A0A1H4VJR3_9PSEU</name>
<organism evidence="2 3">
    <name type="scientific">Amycolatopsis tolypomycina</name>
    <dbReference type="NCBI Taxonomy" id="208445"/>
    <lineage>
        <taxon>Bacteria</taxon>
        <taxon>Bacillati</taxon>
        <taxon>Actinomycetota</taxon>
        <taxon>Actinomycetes</taxon>
        <taxon>Pseudonocardiales</taxon>
        <taxon>Pseudonocardiaceae</taxon>
        <taxon>Amycolatopsis</taxon>
    </lineage>
</organism>
<accession>A0A1H4VJR3</accession>
<feature type="transmembrane region" description="Helical" evidence="1">
    <location>
        <begin position="206"/>
        <end position="227"/>
    </location>
</feature>
<evidence type="ECO:0000256" key="1">
    <source>
        <dbReference type="SAM" id="Phobius"/>
    </source>
</evidence>
<evidence type="ECO:0000313" key="2">
    <source>
        <dbReference type="EMBL" id="SEC81237.1"/>
    </source>
</evidence>
<keyword evidence="1" id="KW-0472">Membrane</keyword>
<proteinExistence type="predicted"/>
<dbReference type="Proteomes" id="UP000199622">
    <property type="component" value="Unassembled WGS sequence"/>
</dbReference>
<keyword evidence="1" id="KW-1133">Transmembrane helix</keyword>
<reference evidence="3" key="1">
    <citation type="submission" date="2016-10" db="EMBL/GenBank/DDBJ databases">
        <authorList>
            <person name="Varghese N."/>
            <person name="Submissions S."/>
        </authorList>
    </citation>
    <scope>NUCLEOTIDE SEQUENCE [LARGE SCALE GENOMIC DNA]</scope>
    <source>
        <strain evidence="3">DSM 44544</strain>
    </source>
</reference>
<feature type="transmembrane region" description="Helical" evidence="1">
    <location>
        <begin position="239"/>
        <end position="259"/>
    </location>
</feature>
<feature type="transmembrane region" description="Helical" evidence="1">
    <location>
        <begin position="67"/>
        <end position="87"/>
    </location>
</feature>
<gene>
    <name evidence="2" type="ORF">SAMN04489727_5182</name>
</gene>
<dbReference type="EMBL" id="FNSO01000004">
    <property type="protein sequence ID" value="SEC81237.1"/>
    <property type="molecule type" value="Genomic_DNA"/>
</dbReference>
<sequence>MDSTSGTDRVRVYEPVPNVPSGAESLFAGFVQKLTELTIVRMGLSGALVLLGVLLMLTGGWGSTLPYFYFGVFGGLLAMWTYVLVLYRRVRSLFGEPYHRLDIAADGLFTKGSRVSVRLPDGRWLRTRLTDGPRVQLAGQRRLWVLGTGRRVFVRVPGAMWLRAARIEDAPVAGAVPAELVARHPTPPSHDPVIAAHRAFQARRSAVSGVAFLAVGAAGLAFAASAADPGSGGIADAAGVGGIAGGSAVFLMLGLLMAVGSLRIRRPITEDGWVELRIALDTPFVPRARSAVRLTGWALYPDGRQTRFRLTADISLAANVAMTGQLWLLGYPQPGKPAKAGLPGHPCLGSFRPA</sequence>
<dbReference type="AlphaFoldDB" id="A0A1H4VJR3"/>
<evidence type="ECO:0000313" key="3">
    <source>
        <dbReference type="Proteomes" id="UP000199622"/>
    </source>
</evidence>